<sequence>MSSAGGSSYGQSRKRDKPSEAFRPKLYSRTSHSNKGSHPFPPPPPPPLHRSFSGFNKDDDLNWNRVDTDNVTGQRIWRQQGLSVESSTRPRLFRKQPRSGIETFSPPEAPNLQGTVYSSSGRQLSEGILKNMAQLAVTPDSRIGSEALSHPRELYHLGGLAPKATTQTSTHFNTEQVQQYSSEAVNNNSTKPQKGAFYPVHTKSGPPPPNYPIPDSSSRRYAPKTPADKVRLAREKNPNRDPFPGSGFFPNQRCGDYTRGGTPLPKVADDQKQAISSKSSLSDLHANGLRGGLDSRESSQSPHPNKTRIKSSSPRELKKSNHPWSYSIPGDWTPSKPKMKIRNDNILGKTLKSKGYIDATTSKGLVRKIIPEKKRNNLRGRDDRKSNYRDDHRKKNDSRSSEQLDDESVEGLSYPASPHQFDTRSLRSTR</sequence>
<accession>A0A384JDS7</accession>
<dbReference type="GeneID" id="5426913"/>
<protein>
    <submittedName>
        <fullName evidence="2">Uncharacterized protein</fullName>
    </submittedName>
</protein>
<reference evidence="2 3" key="1">
    <citation type="journal article" date="2011" name="PLoS Genet.">
        <title>Genomic analysis of the necrotrophic fungal pathogens Sclerotinia sclerotiorum and Botrytis cinerea.</title>
        <authorList>
            <person name="Amselem J."/>
            <person name="Cuomo C.A."/>
            <person name="van Kan J.A."/>
            <person name="Viaud M."/>
            <person name="Benito E.P."/>
            <person name="Couloux A."/>
            <person name="Coutinho P.M."/>
            <person name="de Vries R.P."/>
            <person name="Dyer P.S."/>
            <person name="Fillinger S."/>
            <person name="Fournier E."/>
            <person name="Gout L."/>
            <person name="Hahn M."/>
            <person name="Kohn L."/>
            <person name="Lapalu N."/>
            <person name="Plummer K.M."/>
            <person name="Pradier J.M."/>
            <person name="Quevillon E."/>
            <person name="Sharon A."/>
            <person name="Simon A."/>
            <person name="ten Have A."/>
            <person name="Tudzynski B."/>
            <person name="Tudzynski P."/>
            <person name="Wincker P."/>
            <person name="Andrew M."/>
            <person name="Anthouard V."/>
            <person name="Beever R.E."/>
            <person name="Beffa R."/>
            <person name="Benoit I."/>
            <person name="Bouzid O."/>
            <person name="Brault B."/>
            <person name="Chen Z."/>
            <person name="Choquer M."/>
            <person name="Collemare J."/>
            <person name="Cotton P."/>
            <person name="Danchin E.G."/>
            <person name="Da Silva C."/>
            <person name="Gautier A."/>
            <person name="Giraud C."/>
            <person name="Giraud T."/>
            <person name="Gonzalez C."/>
            <person name="Grossetete S."/>
            <person name="Guldener U."/>
            <person name="Henrissat B."/>
            <person name="Howlett B.J."/>
            <person name="Kodira C."/>
            <person name="Kretschmer M."/>
            <person name="Lappartient A."/>
            <person name="Leroch M."/>
            <person name="Levis C."/>
            <person name="Mauceli E."/>
            <person name="Neuveglise C."/>
            <person name="Oeser B."/>
            <person name="Pearson M."/>
            <person name="Poulain J."/>
            <person name="Poussereau N."/>
            <person name="Quesneville H."/>
            <person name="Rascle C."/>
            <person name="Schumacher J."/>
            <person name="Segurens B."/>
            <person name="Sexton A."/>
            <person name="Silva E."/>
            <person name="Sirven C."/>
            <person name="Soanes D.M."/>
            <person name="Talbot N.J."/>
            <person name="Templeton M."/>
            <person name="Yandava C."/>
            <person name="Yarden O."/>
            <person name="Zeng Q."/>
            <person name="Rollins J.A."/>
            <person name="Lebrun M.H."/>
            <person name="Dickman M."/>
        </authorList>
    </citation>
    <scope>NUCLEOTIDE SEQUENCE [LARGE SCALE GENOMIC DNA]</scope>
    <source>
        <strain evidence="2 3">B05.10</strain>
    </source>
</reference>
<proteinExistence type="predicted"/>
<feature type="compositionally biased region" description="Basic and acidic residues" evidence="1">
    <location>
        <begin position="226"/>
        <end position="239"/>
    </location>
</feature>
<feature type="compositionally biased region" description="Polar residues" evidence="1">
    <location>
        <begin position="181"/>
        <end position="192"/>
    </location>
</feature>
<dbReference type="RefSeq" id="XP_024548047.1">
    <property type="nucleotide sequence ID" value="XM_024692272.1"/>
</dbReference>
<reference evidence="2 3" key="2">
    <citation type="journal article" date="2012" name="Eukaryot. Cell">
        <title>Genome update of Botrytis cinerea strains B05.10 and T4.</title>
        <authorList>
            <person name="Staats M."/>
            <person name="van Kan J.A."/>
        </authorList>
    </citation>
    <scope>NUCLEOTIDE SEQUENCE [LARGE SCALE GENOMIC DNA]</scope>
    <source>
        <strain evidence="2 3">B05.10</strain>
    </source>
</reference>
<evidence type="ECO:0000313" key="2">
    <source>
        <dbReference type="EMBL" id="ATZ48746.1"/>
    </source>
</evidence>
<reference evidence="2 3" key="3">
    <citation type="journal article" date="2017" name="Mol. Plant Pathol.">
        <title>A gapless genome sequence of the fungus Botrytis cinerea.</title>
        <authorList>
            <person name="Van Kan J.A."/>
            <person name="Stassen J.H."/>
            <person name="Mosbach A."/>
            <person name="Van Der Lee T.A."/>
            <person name="Faino L."/>
            <person name="Farmer A.D."/>
            <person name="Papasotiriou D.G."/>
            <person name="Zhou S."/>
            <person name="Seidl M.F."/>
            <person name="Cottam E."/>
            <person name="Edel D."/>
            <person name="Hahn M."/>
            <person name="Schwartz D.C."/>
            <person name="Dietrich R.A."/>
            <person name="Widdison S."/>
            <person name="Scalliet G."/>
        </authorList>
    </citation>
    <scope>NUCLEOTIDE SEQUENCE [LARGE SCALE GENOMIC DNA]</scope>
    <source>
        <strain evidence="2 3">B05.10</strain>
    </source>
</reference>
<feature type="region of interest" description="Disordered" evidence="1">
    <location>
        <begin position="1"/>
        <end position="118"/>
    </location>
</feature>
<evidence type="ECO:0000256" key="1">
    <source>
        <dbReference type="SAM" id="MobiDB-lite"/>
    </source>
</evidence>
<feature type="compositionally biased region" description="Basic and acidic residues" evidence="1">
    <location>
        <begin position="369"/>
        <end position="402"/>
    </location>
</feature>
<dbReference type="EMBL" id="CP009807">
    <property type="protein sequence ID" value="ATZ48746.1"/>
    <property type="molecule type" value="Genomic_DNA"/>
</dbReference>
<dbReference type="OrthoDB" id="3555091at2759"/>
<organism evidence="2 3">
    <name type="scientific">Botryotinia fuckeliana (strain B05.10)</name>
    <name type="common">Noble rot fungus</name>
    <name type="synonym">Botrytis cinerea</name>
    <dbReference type="NCBI Taxonomy" id="332648"/>
    <lineage>
        <taxon>Eukaryota</taxon>
        <taxon>Fungi</taxon>
        <taxon>Dikarya</taxon>
        <taxon>Ascomycota</taxon>
        <taxon>Pezizomycotina</taxon>
        <taxon>Leotiomycetes</taxon>
        <taxon>Helotiales</taxon>
        <taxon>Sclerotiniaceae</taxon>
        <taxon>Botrytis</taxon>
    </lineage>
</organism>
<feature type="region of interest" description="Disordered" evidence="1">
    <location>
        <begin position="181"/>
        <end position="430"/>
    </location>
</feature>
<dbReference type="AlphaFoldDB" id="A0A384JDS7"/>
<name>A0A384JDS7_BOTFB</name>
<feature type="compositionally biased region" description="Polar residues" evidence="1">
    <location>
        <begin position="273"/>
        <end position="282"/>
    </location>
</feature>
<evidence type="ECO:0000313" key="3">
    <source>
        <dbReference type="Proteomes" id="UP000001798"/>
    </source>
</evidence>
<feature type="compositionally biased region" description="Pro residues" evidence="1">
    <location>
        <begin position="39"/>
        <end position="48"/>
    </location>
</feature>
<feature type="compositionally biased region" description="Polar residues" evidence="1">
    <location>
        <begin position="80"/>
        <end position="89"/>
    </location>
</feature>
<keyword evidence="3" id="KW-1185">Reference proteome</keyword>
<feature type="compositionally biased region" description="Basic and acidic residues" evidence="1">
    <location>
        <begin position="56"/>
        <end position="68"/>
    </location>
</feature>
<feature type="compositionally biased region" description="Polar residues" evidence="1">
    <location>
        <begin position="298"/>
        <end position="312"/>
    </location>
</feature>
<dbReference type="VEuPathDB" id="FungiDB:Bcin03g09230"/>
<dbReference type="KEGG" id="bfu:BCIN_03g09230"/>
<gene>
    <name evidence="2" type="ORF">BCIN_03g09230</name>
</gene>
<dbReference type="Proteomes" id="UP000001798">
    <property type="component" value="Chromosome 3"/>
</dbReference>
<feature type="compositionally biased region" description="Basic and acidic residues" evidence="1">
    <location>
        <begin position="421"/>
        <end position="430"/>
    </location>
</feature>
<feature type="compositionally biased region" description="Polar residues" evidence="1">
    <location>
        <begin position="1"/>
        <end position="11"/>
    </location>
</feature>